<feature type="compositionally biased region" description="Polar residues" evidence="13">
    <location>
        <begin position="334"/>
        <end position="344"/>
    </location>
</feature>
<comment type="function">
    <text evidence="1">May be involved in transcriptional regulation.</text>
</comment>
<dbReference type="Gene3D" id="3.30.160.60">
    <property type="entry name" value="Classic Zinc Finger"/>
    <property type="match status" value="4"/>
</dbReference>
<evidence type="ECO:0000256" key="13">
    <source>
        <dbReference type="SAM" id="MobiDB-lite"/>
    </source>
</evidence>
<keyword evidence="5" id="KW-0677">Repeat</keyword>
<dbReference type="SUPFAM" id="SSF57667">
    <property type="entry name" value="beta-beta-alpha zinc fingers"/>
    <property type="match status" value="2"/>
</dbReference>
<keyword evidence="10" id="KW-0804">Transcription</keyword>
<feature type="domain" description="C2H2-type" evidence="14">
    <location>
        <begin position="303"/>
        <end position="327"/>
    </location>
</feature>
<dbReference type="PANTHER" id="PTHR45718:SF8">
    <property type="entry name" value="GLIS FAMILY ZINC FINGER 2"/>
    <property type="match status" value="1"/>
</dbReference>
<dbReference type="PROSITE" id="PS00028">
    <property type="entry name" value="ZINC_FINGER_C2H2_1"/>
    <property type="match status" value="3"/>
</dbReference>
<dbReference type="FunFam" id="3.30.160.60:FF:000031">
    <property type="entry name" value="GLI family zinc finger 3"/>
    <property type="match status" value="1"/>
</dbReference>
<dbReference type="GO" id="GO:0000978">
    <property type="term" value="F:RNA polymerase II cis-regulatory region sequence-specific DNA binding"/>
    <property type="evidence" value="ECO:0007669"/>
    <property type="project" value="TreeGrafter"/>
</dbReference>
<evidence type="ECO:0000256" key="6">
    <source>
        <dbReference type="ARBA" id="ARBA00022771"/>
    </source>
</evidence>
<comment type="similarity">
    <text evidence="3">Belongs to the GLI C2H2-type zinc-finger protein family.</text>
</comment>
<dbReference type="GO" id="GO:0000122">
    <property type="term" value="P:negative regulation of transcription by RNA polymerase II"/>
    <property type="evidence" value="ECO:0007669"/>
    <property type="project" value="UniProtKB-ARBA"/>
</dbReference>
<dbReference type="GO" id="GO:0005634">
    <property type="term" value="C:nucleus"/>
    <property type="evidence" value="ECO:0007669"/>
    <property type="project" value="UniProtKB-SubCell"/>
</dbReference>
<dbReference type="Pfam" id="PF00096">
    <property type="entry name" value="zf-C2H2"/>
    <property type="match status" value="3"/>
</dbReference>
<evidence type="ECO:0000259" key="14">
    <source>
        <dbReference type="PROSITE" id="PS50157"/>
    </source>
</evidence>
<dbReference type="WBParaSite" id="PTRK_0000799900.1">
    <property type="protein sequence ID" value="PTRK_0000799900.1"/>
    <property type="gene ID" value="PTRK_0000799900"/>
</dbReference>
<dbReference type="FunFam" id="3.30.160.60:FF:000097">
    <property type="entry name" value="Zinc finger protein"/>
    <property type="match status" value="1"/>
</dbReference>
<dbReference type="Proteomes" id="UP000038045">
    <property type="component" value="Unplaced"/>
</dbReference>
<dbReference type="InterPro" id="IPR036236">
    <property type="entry name" value="Znf_C2H2_sf"/>
</dbReference>
<keyword evidence="9" id="KW-0238">DNA-binding</keyword>
<evidence type="ECO:0000313" key="15">
    <source>
        <dbReference type="Proteomes" id="UP000038045"/>
    </source>
</evidence>
<dbReference type="GO" id="GO:0140297">
    <property type="term" value="F:DNA-binding transcription factor binding"/>
    <property type="evidence" value="ECO:0007669"/>
    <property type="project" value="UniProtKB-ARBA"/>
</dbReference>
<evidence type="ECO:0000256" key="10">
    <source>
        <dbReference type="ARBA" id="ARBA00023163"/>
    </source>
</evidence>
<keyword evidence="15" id="KW-1185">Reference proteome</keyword>
<protein>
    <submittedName>
        <fullName evidence="16">Zinc finger protein</fullName>
    </submittedName>
</protein>
<dbReference type="SMART" id="SM00355">
    <property type="entry name" value="ZnF_C2H2"/>
    <property type="match status" value="5"/>
</dbReference>
<evidence type="ECO:0000256" key="9">
    <source>
        <dbReference type="ARBA" id="ARBA00023125"/>
    </source>
</evidence>
<organism evidence="15 16">
    <name type="scientific">Parastrongyloides trichosuri</name>
    <name type="common">Possum-specific nematode worm</name>
    <dbReference type="NCBI Taxonomy" id="131310"/>
    <lineage>
        <taxon>Eukaryota</taxon>
        <taxon>Metazoa</taxon>
        <taxon>Ecdysozoa</taxon>
        <taxon>Nematoda</taxon>
        <taxon>Chromadorea</taxon>
        <taxon>Rhabditida</taxon>
        <taxon>Tylenchina</taxon>
        <taxon>Panagrolaimomorpha</taxon>
        <taxon>Strongyloidoidea</taxon>
        <taxon>Strongyloididae</taxon>
        <taxon>Parastrongyloides</taxon>
    </lineage>
</organism>
<evidence type="ECO:0000256" key="8">
    <source>
        <dbReference type="ARBA" id="ARBA00023015"/>
    </source>
</evidence>
<dbReference type="AlphaFoldDB" id="A0A0N4ZJ94"/>
<evidence type="ECO:0000256" key="12">
    <source>
        <dbReference type="PROSITE-ProRule" id="PRU00042"/>
    </source>
</evidence>
<accession>A0A0N4ZJ94</accession>
<comment type="subcellular location">
    <subcellularLocation>
        <location evidence="2">Nucleus</location>
    </subcellularLocation>
</comment>
<name>A0A0N4ZJ94_PARTI</name>
<feature type="compositionally biased region" description="Polar residues" evidence="13">
    <location>
        <begin position="353"/>
        <end position="370"/>
    </location>
</feature>
<keyword evidence="4" id="KW-0479">Metal-binding</keyword>
<evidence type="ECO:0000256" key="7">
    <source>
        <dbReference type="ARBA" id="ARBA00022833"/>
    </source>
</evidence>
<evidence type="ECO:0000256" key="2">
    <source>
        <dbReference type="ARBA" id="ARBA00004123"/>
    </source>
</evidence>
<feature type="domain" description="C2H2-type" evidence="14">
    <location>
        <begin position="245"/>
        <end position="272"/>
    </location>
</feature>
<proteinExistence type="inferred from homology"/>
<evidence type="ECO:0000256" key="4">
    <source>
        <dbReference type="ARBA" id="ARBA00022723"/>
    </source>
</evidence>
<evidence type="ECO:0000256" key="11">
    <source>
        <dbReference type="ARBA" id="ARBA00023242"/>
    </source>
</evidence>
<evidence type="ECO:0000256" key="1">
    <source>
        <dbReference type="ARBA" id="ARBA00003767"/>
    </source>
</evidence>
<keyword evidence="8" id="KW-0805">Transcription regulation</keyword>
<keyword evidence="7" id="KW-0862">Zinc</keyword>
<sequence>MLSGVPTTNTTILTSNYSDDHNIPNNNATCNGGIVATTEGHFSIHSKFNSSTPYHSTFPTVNGCGPQNMMSSYNVSLLPTTSTNSWTSSSATNTTVSSDSSSSSPATSPLTNTNIYYPNTVPLPQAYYNNGNNQAFPNTYYQTQTNHMNPYQSFTFPMNPLQPNKISATDEKYCCQWLVTPNKECNMIFYNLKDIVDHLSHDHLGCQDFVEYVCHWKDCTRHGKAFKAKYKLVNHLRVHTGERPFLCERCGKLFARSENLKIHKRIHTGEKPFRCGSIGCDRTFANSSDRKKHMHVHTNSKPYFCRYNGCDKSYTHPSSLRKHMKAHEKGSILMGSSSSPVTNNKELDDSSDSGHVSATSPQTAENSFNNGIMQRKNEVINSYTQSLDHQNVHILSQQQQMGYTSNQNFSSTLTSNNLENNFPNHNQFLPQHFMPPHFPVQNIYNYSIKQEFF</sequence>
<dbReference type="InterPro" id="IPR056436">
    <property type="entry name" value="Znf-C2H2_ZIC1-5/GLI1-3-like"/>
</dbReference>
<feature type="region of interest" description="Disordered" evidence="13">
    <location>
        <begin position="332"/>
        <end position="370"/>
    </location>
</feature>
<dbReference type="PROSITE" id="PS50157">
    <property type="entry name" value="ZINC_FINGER_C2H2_2"/>
    <property type="match status" value="4"/>
</dbReference>
<feature type="region of interest" description="Disordered" evidence="13">
    <location>
        <begin position="84"/>
        <end position="111"/>
    </location>
</feature>
<feature type="domain" description="C2H2-type" evidence="14">
    <location>
        <begin position="273"/>
        <end position="302"/>
    </location>
</feature>
<dbReference type="GO" id="GO:0008270">
    <property type="term" value="F:zinc ion binding"/>
    <property type="evidence" value="ECO:0007669"/>
    <property type="project" value="UniProtKB-KW"/>
</dbReference>
<dbReference type="InterPro" id="IPR013087">
    <property type="entry name" value="Znf_C2H2_type"/>
</dbReference>
<keyword evidence="11" id="KW-0539">Nucleus</keyword>
<dbReference type="STRING" id="131310.A0A0N4ZJ94"/>
<dbReference type="PANTHER" id="PTHR45718">
    <property type="entry name" value="TRANSCRIPTIONAL ACTIVATOR CUBITUS INTERRUPTUS"/>
    <property type="match status" value="1"/>
</dbReference>
<feature type="domain" description="C2H2-type" evidence="14">
    <location>
        <begin position="217"/>
        <end position="244"/>
    </location>
</feature>
<dbReference type="Pfam" id="PF23561">
    <property type="entry name" value="zf-C2H2_15"/>
    <property type="match status" value="1"/>
</dbReference>
<evidence type="ECO:0000256" key="3">
    <source>
        <dbReference type="ARBA" id="ARBA00010831"/>
    </source>
</evidence>
<evidence type="ECO:0000256" key="5">
    <source>
        <dbReference type="ARBA" id="ARBA00022737"/>
    </source>
</evidence>
<reference evidence="16" key="1">
    <citation type="submission" date="2017-02" db="UniProtKB">
        <authorList>
            <consortium name="WormBaseParasite"/>
        </authorList>
    </citation>
    <scope>IDENTIFICATION</scope>
</reference>
<dbReference type="FunFam" id="3.30.160.60:FF:000446">
    <property type="entry name" value="Zinc finger protein"/>
    <property type="match status" value="1"/>
</dbReference>
<dbReference type="GO" id="GO:0000981">
    <property type="term" value="F:DNA-binding transcription factor activity, RNA polymerase II-specific"/>
    <property type="evidence" value="ECO:0007669"/>
    <property type="project" value="TreeGrafter"/>
</dbReference>
<evidence type="ECO:0000313" key="16">
    <source>
        <dbReference type="WBParaSite" id="PTRK_0000799900.1"/>
    </source>
</evidence>
<dbReference type="InterPro" id="IPR043359">
    <property type="entry name" value="GLI-like"/>
</dbReference>
<dbReference type="FunFam" id="3.30.160.60:FF:000039">
    <property type="entry name" value="Zinc finger protein ZIC 1"/>
    <property type="match status" value="1"/>
</dbReference>
<keyword evidence="6 12" id="KW-0863">Zinc-finger</keyword>